<sequence length="351" mass="42438">MNNRRDNRKGYWFEDEFKSFIRGYYDYESTYRDAMKFSIEVDKVSHNLFPLRRDSDKTFFEIDHPNSVIVDDLTEYFLEEYSRSRDRLYRDHFHLGGFLNSIMHFLVIYRESFTAIDWDKKSINNKEYVLPSEFRYLSASTMSVIRSNNGSIKGYKQKYSPFAEVHRDPTIEKVSEFEFAADEILHALYPLDEEQPVKKSMHLLKPIQKFWNYTIEEAESRANTSSHRLELEKARFTSLSDQRRKYGLARAKVRKNFHWLLDLYDLSITEYYDIYLVTRYRKELNKTREYLINEFNNQVFKPLAKKNKITPYPKLKLRGFLTDTQIEEYFEKYRNGEIDIKEFIDKVVNKD</sequence>
<dbReference type="Proteomes" id="UP000176198">
    <property type="component" value="Unassembled WGS sequence"/>
</dbReference>
<organism evidence="1 2">
    <name type="scientific">Candidatus Woesebacteria bacterium GWA1_41_8</name>
    <dbReference type="NCBI Taxonomy" id="1802471"/>
    <lineage>
        <taxon>Bacteria</taxon>
        <taxon>Candidatus Woeseibacteriota</taxon>
    </lineage>
</organism>
<accession>A0A1F7WIN4</accession>
<evidence type="ECO:0000313" key="2">
    <source>
        <dbReference type="Proteomes" id="UP000176198"/>
    </source>
</evidence>
<evidence type="ECO:0000313" key="1">
    <source>
        <dbReference type="EMBL" id="OGM02671.1"/>
    </source>
</evidence>
<gene>
    <name evidence="1" type="ORF">A2115_03560</name>
</gene>
<protein>
    <submittedName>
        <fullName evidence="1">Uncharacterized protein</fullName>
    </submittedName>
</protein>
<proteinExistence type="predicted"/>
<comment type="caution">
    <text evidence="1">The sequence shown here is derived from an EMBL/GenBank/DDBJ whole genome shotgun (WGS) entry which is preliminary data.</text>
</comment>
<dbReference type="EMBL" id="MGFJ01000017">
    <property type="protein sequence ID" value="OGM02671.1"/>
    <property type="molecule type" value="Genomic_DNA"/>
</dbReference>
<name>A0A1F7WIN4_9BACT</name>
<dbReference type="STRING" id="1802471.A2115_03560"/>
<dbReference type="AlphaFoldDB" id="A0A1F7WIN4"/>
<reference evidence="1 2" key="1">
    <citation type="journal article" date="2016" name="Nat. Commun.">
        <title>Thousands of microbial genomes shed light on interconnected biogeochemical processes in an aquifer system.</title>
        <authorList>
            <person name="Anantharaman K."/>
            <person name="Brown C.T."/>
            <person name="Hug L.A."/>
            <person name="Sharon I."/>
            <person name="Castelle C.J."/>
            <person name="Probst A.J."/>
            <person name="Thomas B.C."/>
            <person name="Singh A."/>
            <person name="Wilkins M.J."/>
            <person name="Karaoz U."/>
            <person name="Brodie E.L."/>
            <person name="Williams K.H."/>
            <person name="Hubbard S.S."/>
            <person name="Banfield J.F."/>
        </authorList>
    </citation>
    <scope>NUCLEOTIDE SEQUENCE [LARGE SCALE GENOMIC DNA]</scope>
</reference>